<dbReference type="PRINTS" id="PR01438">
    <property type="entry name" value="UNVRSLSTRESS"/>
</dbReference>
<evidence type="ECO:0000256" key="1">
    <source>
        <dbReference type="ARBA" id="ARBA00008791"/>
    </source>
</evidence>
<dbReference type="PIRSF" id="PIRSF006276">
    <property type="entry name" value="UspA"/>
    <property type="match status" value="1"/>
</dbReference>
<dbReference type="RefSeq" id="WP_185426923.1">
    <property type="nucleotide sequence ID" value="NZ_JAARRL010000024.1"/>
</dbReference>
<dbReference type="PANTHER" id="PTHR46268">
    <property type="entry name" value="STRESS RESPONSE PROTEIN NHAX"/>
    <property type="match status" value="1"/>
</dbReference>
<evidence type="ECO:0000256" key="2">
    <source>
        <dbReference type="PIRNR" id="PIRNR006276"/>
    </source>
</evidence>
<dbReference type="InterPro" id="IPR006016">
    <property type="entry name" value="UspA"/>
</dbReference>
<comment type="subcellular location">
    <subcellularLocation>
        <location evidence="2">Cytoplasm</location>
    </subcellularLocation>
</comment>
<dbReference type="Proteomes" id="UP000564536">
    <property type="component" value="Unassembled WGS sequence"/>
</dbReference>
<reference evidence="4 5" key="1">
    <citation type="submission" date="2020-03" db="EMBL/GenBank/DDBJ databases">
        <title>Soil Listeria distribution.</title>
        <authorList>
            <person name="Liao J."/>
            <person name="Wiedmann M."/>
        </authorList>
    </citation>
    <scope>NUCLEOTIDE SEQUENCE [LARGE SCALE GENOMIC DNA]</scope>
    <source>
        <strain evidence="4 5">FSL L7-1523</strain>
    </source>
</reference>
<feature type="domain" description="UspA" evidence="3">
    <location>
        <begin position="7"/>
        <end position="147"/>
    </location>
</feature>
<dbReference type="Pfam" id="PF00582">
    <property type="entry name" value="Usp"/>
    <property type="match status" value="1"/>
</dbReference>
<protein>
    <recommendedName>
        <fullName evidence="2">Universal stress protein</fullName>
    </recommendedName>
</protein>
<keyword evidence="2" id="KW-0963">Cytoplasm</keyword>
<dbReference type="GO" id="GO:0005737">
    <property type="term" value="C:cytoplasm"/>
    <property type="evidence" value="ECO:0007669"/>
    <property type="project" value="UniProtKB-SubCell"/>
</dbReference>
<comment type="similarity">
    <text evidence="1 2">Belongs to the universal stress protein A family.</text>
</comment>
<name>A0A841Z9J3_9LIST</name>
<dbReference type="PANTHER" id="PTHR46268:SF6">
    <property type="entry name" value="UNIVERSAL STRESS PROTEIN UP12"/>
    <property type="match status" value="1"/>
</dbReference>
<sequence>MTETTKKHILVAFDGSDQASDAFNEAIRIAKFENASLTFLTVISEIMPNDDELYLQLNVQPEIDDVYRALAEKRLEVITADIDKSITYKNEAIHGDAKRSIVKYAQENNVDLIVIGATGKGSLERRLVGSTTSYVVNHAPCNVMVVK</sequence>
<comment type="caution">
    <text evidence="4">The sequence shown here is derived from an EMBL/GenBank/DDBJ whole genome shotgun (WGS) entry which is preliminary data.</text>
</comment>
<dbReference type="Gene3D" id="3.40.50.620">
    <property type="entry name" value="HUPs"/>
    <property type="match status" value="1"/>
</dbReference>
<gene>
    <name evidence="4" type="ORF">HB943_13080</name>
</gene>
<proteinExistence type="inferred from homology"/>
<dbReference type="CDD" id="cd00293">
    <property type="entry name" value="USP-like"/>
    <property type="match status" value="1"/>
</dbReference>
<dbReference type="SUPFAM" id="SSF52402">
    <property type="entry name" value="Adenine nucleotide alpha hydrolases-like"/>
    <property type="match status" value="1"/>
</dbReference>
<evidence type="ECO:0000259" key="3">
    <source>
        <dbReference type="Pfam" id="PF00582"/>
    </source>
</evidence>
<accession>A0A841Z9J3</accession>
<dbReference type="AlphaFoldDB" id="A0A841Z9J3"/>
<evidence type="ECO:0000313" key="4">
    <source>
        <dbReference type="EMBL" id="MBC1501539.1"/>
    </source>
</evidence>
<dbReference type="InterPro" id="IPR014729">
    <property type="entry name" value="Rossmann-like_a/b/a_fold"/>
</dbReference>
<dbReference type="InterPro" id="IPR006015">
    <property type="entry name" value="Universal_stress_UspA"/>
</dbReference>
<dbReference type="EMBL" id="JAARRL010000024">
    <property type="protein sequence ID" value="MBC1501539.1"/>
    <property type="molecule type" value="Genomic_DNA"/>
</dbReference>
<organism evidence="4 5">
    <name type="scientific">Listeria weihenstephanensis</name>
    <dbReference type="NCBI Taxonomy" id="1006155"/>
    <lineage>
        <taxon>Bacteria</taxon>
        <taxon>Bacillati</taxon>
        <taxon>Bacillota</taxon>
        <taxon>Bacilli</taxon>
        <taxon>Bacillales</taxon>
        <taxon>Listeriaceae</taxon>
        <taxon>Listeria</taxon>
    </lineage>
</organism>
<evidence type="ECO:0000313" key="5">
    <source>
        <dbReference type="Proteomes" id="UP000564536"/>
    </source>
</evidence>